<proteinExistence type="predicted"/>
<keyword evidence="1" id="KW-1133">Transmembrane helix</keyword>
<comment type="caution">
    <text evidence="2">The sequence shown here is derived from an EMBL/GenBank/DDBJ whole genome shotgun (WGS) entry which is preliminary data.</text>
</comment>
<evidence type="ECO:0000313" key="2">
    <source>
        <dbReference type="EMBL" id="OXM14834.1"/>
    </source>
</evidence>
<reference evidence="2 3" key="1">
    <citation type="submission" date="2017-07" db="EMBL/GenBank/DDBJ databases">
        <title>Paenibacillus herberti R33 genome sequencing and assembly.</title>
        <authorList>
            <person name="Su W."/>
        </authorList>
    </citation>
    <scope>NUCLEOTIDE SEQUENCE [LARGE SCALE GENOMIC DNA]</scope>
    <source>
        <strain evidence="2 3">R33</strain>
    </source>
</reference>
<dbReference type="Proteomes" id="UP000215145">
    <property type="component" value="Unassembled WGS sequence"/>
</dbReference>
<protein>
    <recommendedName>
        <fullName evidence="4">Phage holin</fullName>
    </recommendedName>
</protein>
<keyword evidence="1" id="KW-0812">Transmembrane</keyword>
<keyword evidence="1" id="KW-0472">Membrane</keyword>
<organism evidence="2 3">
    <name type="scientific">Paenibacillus herberti</name>
    <dbReference type="NCBI Taxonomy" id="1619309"/>
    <lineage>
        <taxon>Bacteria</taxon>
        <taxon>Bacillati</taxon>
        <taxon>Bacillota</taxon>
        <taxon>Bacilli</taxon>
        <taxon>Bacillales</taxon>
        <taxon>Paenibacillaceae</taxon>
        <taxon>Paenibacillus</taxon>
    </lineage>
</organism>
<accession>A0A229NYK5</accession>
<dbReference type="AlphaFoldDB" id="A0A229NYK5"/>
<keyword evidence="3" id="KW-1185">Reference proteome</keyword>
<evidence type="ECO:0000313" key="3">
    <source>
        <dbReference type="Proteomes" id="UP000215145"/>
    </source>
</evidence>
<sequence>MRYFISKVGKRGDYGSSAEPGREHEQLSRFRLNNLDEQRRTVMQRPTEWPYWAEVAQDVLAVVLALMAIMVLPILSTRATKYMTAKGKEHQRVMLHRIAEEAAALAEAAYPGGGGPQKLALAMRYTQEQAEKSGIHAGTDAIRASIEKAVMDYNAMVKPWAGIPASAVLRPPYGEGVSQ</sequence>
<dbReference type="InterPro" id="IPR010026">
    <property type="entry name" value="Phage_holin_LL-H"/>
</dbReference>
<evidence type="ECO:0000256" key="1">
    <source>
        <dbReference type="SAM" id="Phobius"/>
    </source>
</evidence>
<name>A0A229NYK5_9BACL</name>
<evidence type="ECO:0008006" key="4">
    <source>
        <dbReference type="Google" id="ProtNLM"/>
    </source>
</evidence>
<dbReference type="OrthoDB" id="2625000at2"/>
<dbReference type="EMBL" id="NMUQ01000002">
    <property type="protein sequence ID" value="OXM14834.1"/>
    <property type="molecule type" value="Genomic_DNA"/>
</dbReference>
<feature type="transmembrane region" description="Helical" evidence="1">
    <location>
        <begin position="59"/>
        <end position="76"/>
    </location>
</feature>
<dbReference type="Pfam" id="PF09682">
    <property type="entry name" value="Phage_holin_6_1"/>
    <property type="match status" value="1"/>
</dbReference>
<gene>
    <name evidence="2" type="ORF">CGZ75_18370</name>
</gene>